<evidence type="ECO:0000313" key="8">
    <source>
        <dbReference type="EMBL" id="OGZ44885.1"/>
    </source>
</evidence>
<dbReference type="Gene3D" id="3.20.20.10">
    <property type="entry name" value="Alanine racemase"/>
    <property type="match status" value="1"/>
</dbReference>
<dbReference type="PANTHER" id="PTHR30511">
    <property type="entry name" value="ALANINE RACEMASE"/>
    <property type="match status" value="1"/>
</dbReference>
<feature type="binding site" evidence="4 6">
    <location>
        <position position="328"/>
    </location>
    <ligand>
        <name>substrate</name>
    </ligand>
</feature>
<dbReference type="UniPathway" id="UPA00042">
    <property type="reaction ID" value="UER00497"/>
</dbReference>
<dbReference type="EC" id="5.1.1.1" evidence="4"/>
<organism evidence="8 9">
    <name type="scientific">Candidatus Ryanbacteria bacterium RIFCSPHIGHO2_02_FULL_45_13b</name>
    <dbReference type="NCBI Taxonomy" id="1802117"/>
    <lineage>
        <taxon>Bacteria</taxon>
        <taxon>Candidatus Ryaniibacteriota</taxon>
    </lineage>
</organism>
<comment type="catalytic activity">
    <reaction evidence="4">
        <text>L-alanine = D-alanine</text>
        <dbReference type="Rhea" id="RHEA:20249"/>
        <dbReference type="ChEBI" id="CHEBI:57416"/>
        <dbReference type="ChEBI" id="CHEBI:57972"/>
        <dbReference type="EC" id="5.1.1.1"/>
    </reaction>
</comment>
<comment type="function">
    <text evidence="4">Catalyzes the interconversion of L-alanine and D-alanine. May also act on other amino acids.</text>
</comment>
<sequence>MKNIKNQTSQYKTWVEVNSSALLHNLRVAQKHVDKDVVIMAIVKSNAYGHGITEVAKELLALRSFSEGGWFGVDSIEEAFVLKKAGIKNNILILGYIPRPRLADAIQNSFRLVLYDLNVLRECVRLAKKIKKKVTVHIKVETGTYRQGVMPEDISAFAKVLKKSRECVVVEGIYTHFADTENGSSTYYKEQLALFEKNVALFETLSIAPQYQHVAASAATLLYPKTHYNMVRWGISLYGLYPSEDVQRLSLNKIKLKPALTWKTRIAQIKIVPKGSTIGYDRAFKASQAMKIAIIPVGYWDGYDRRLSSKGTVLVHGKKCSVVGNICMNMCMVDVTRIPNVQAGDEVVLLGRQGFVEITAEEVAAKMGTINYEVVTRINPLIPRVII</sequence>
<dbReference type="GO" id="GO:0030632">
    <property type="term" value="P:D-alanine biosynthetic process"/>
    <property type="evidence" value="ECO:0007669"/>
    <property type="project" value="UniProtKB-UniRule"/>
</dbReference>
<name>A0A1G2G3P9_9BACT</name>
<dbReference type="PANTHER" id="PTHR30511:SF0">
    <property type="entry name" value="ALANINE RACEMASE, CATABOLIC-RELATED"/>
    <property type="match status" value="1"/>
</dbReference>
<dbReference type="STRING" id="1802117.A3J54_00475"/>
<feature type="binding site" evidence="4 6">
    <location>
        <position position="146"/>
    </location>
    <ligand>
        <name>substrate</name>
    </ligand>
</feature>
<evidence type="ECO:0000256" key="1">
    <source>
        <dbReference type="ARBA" id="ARBA00001933"/>
    </source>
</evidence>
<dbReference type="CDD" id="cd00430">
    <property type="entry name" value="PLPDE_III_AR"/>
    <property type="match status" value="1"/>
</dbReference>
<evidence type="ECO:0000256" key="2">
    <source>
        <dbReference type="ARBA" id="ARBA00022898"/>
    </source>
</evidence>
<comment type="pathway">
    <text evidence="4">Amino-acid biosynthesis; D-alanine biosynthesis; D-alanine from L-alanine: step 1/1.</text>
</comment>
<feature type="modified residue" description="N6-(pyridoxal phosphate)lysine" evidence="4 5">
    <location>
        <position position="44"/>
    </location>
</feature>
<dbReference type="PRINTS" id="PR00992">
    <property type="entry name" value="ALARACEMASE"/>
</dbReference>
<proteinExistence type="inferred from homology"/>
<dbReference type="SUPFAM" id="SSF50621">
    <property type="entry name" value="Alanine racemase C-terminal domain-like"/>
    <property type="match status" value="1"/>
</dbReference>
<gene>
    <name evidence="8" type="ORF">A3J54_00475</name>
</gene>
<comment type="cofactor">
    <cofactor evidence="1 4 5">
        <name>pyridoxal 5'-phosphate</name>
        <dbReference type="ChEBI" id="CHEBI:597326"/>
    </cofactor>
</comment>
<accession>A0A1G2G3P9</accession>
<dbReference type="InterPro" id="IPR009006">
    <property type="entry name" value="Ala_racemase/Decarboxylase_C"/>
</dbReference>
<dbReference type="GO" id="GO:0005829">
    <property type="term" value="C:cytosol"/>
    <property type="evidence" value="ECO:0007669"/>
    <property type="project" value="TreeGrafter"/>
</dbReference>
<evidence type="ECO:0000259" key="7">
    <source>
        <dbReference type="SMART" id="SM01005"/>
    </source>
</evidence>
<dbReference type="InterPro" id="IPR029066">
    <property type="entry name" value="PLP-binding_barrel"/>
</dbReference>
<dbReference type="GO" id="GO:0030170">
    <property type="term" value="F:pyridoxal phosphate binding"/>
    <property type="evidence" value="ECO:0007669"/>
    <property type="project" value="UniProtKB-UniRule"/>
</dbReference>
<evidence type="ECO:0000313" key="9">
    <source>
        <dbReference type="Proteomes" id="UP000176576"/>
    </source>
</evidence>
<dbReference type="InterPro" id="IPR000821">
    <property type="entry name" value="Ala_racemase"/>
</dbReference>
<feature type="active site" description="Proton acceptor; specific for D-alanine" evidence="4">
    <location>
        <position position="44"/>
    </location>
</feature>
<feature type="domain" description="Alanine racemase C-terminal" evidence="7">
    <location>
        <begin position="259"/>
        <end position="387"/>
    </location>
</feature>
<dbReference type="Proteomes" id="UP000176576">
    <property type="component" value="Unassembled WGS sequence"/>
</dbReference>
<comment type="similarity">
    <text evidence="4">Belongs to the alanine racemase family.</text>
</comment>
<evidence type="ECO:0000256" key="3">
    <source>
        <dbReference type="ARBA" id="ARBA00023235"/>
    </source>
</evidence>
<dbReference type="Pfam" id="PF00842">
    <property type="entry name" value="Ala_racemase_C"/>
    <property type="match status" value="1"/>
</dbReference>
<dbReference type="AlphaFoldDB" id="A0A1G2G3P9"/>
<dbReference type="HAMAP" id="MF_01201">
    <property type="entry name" value="Ala_racemase"/>
    <property type="match status" value="1"/>
</dbReference>
<keyword evidence="3 4" id="KW-0413">Isomerase</keyword>
<keyword evidence="2 4" id="KW-0663">Pyridoxal phosphate</keyword>
<comment type="caution">
    <text evidence="8">The sequence shown here is derived from an EMBL/GenBank/DDBJ whole genome shotgun (WGS) entry which is preliminary data.</text>
</comment>
<evidence type="ECO:0000256" key="6">
    <source>
        <dbReference type="PIRSR" id="PIRSR600821-52"/>
    </source>
</evidence>
<protein>
    <recommendedName>
        <fullName evidence="4">Alanine racemase</fullName>
        <ecNumber evidence="4">5.1.1.1</ecNumber>
    </recommendedName>
</protein>
<dbReference type="NCBIfam" id="TIGR00492">
    <property type="entry name" value="alr"/>
    <property type="match status" value="1"/>
</dbReference>
<reference evidence="8 9" key="1">
    <citation type="journal article" date="2016" name="Nat. Commun.">
        <title>Thousands of microbial genomes shed light on interconnected biogeochemical processes in an aquifer system.</title>
        <authorList>
            <person name="Anantharaman K."/>
            <person name="Brown C.T."/>
            <person name="Hug L.A."/>
            <person name="Sharon I."/>
            <person name="Castelle C.J."/>
            <person name="Probst A.J."/>
            <person name="Thomas B.C."/>
            <person name="Singh A."/>
            <person name="Wilkins M.J."/>
            <person name="Karaoz U."/>
            <person name="Brodie E.L."/>
            <person name="Williams K.H."/>
            <person name="Hubbard S.S."/>
            <person name="Banfield J.F."/>
        </authorList>
    </citation>
    <scope>NUCLEOTIDE SEQUENCE [LARGE SCALE GENOMIC DNA]</scope>
</reference>
<dbReference type="GO" id="GO:0008784">
    <property type="term" value="F:alanine racemase activity"/>
    <property type="evidence" value="ECO:0007669"/>
    <property type="project" value="UniProtKB-UniRule"/>
</dbReference>
<dbReference type="InterPro" id="IPR001608">
    <property type="entry name" value="Ala_racemase_N"/>
</dbReference>
<dbReference type="SMART" id="SM01005">
    <property type="entry name" value="Ala_racemase_C"/>
    <property type="match status" value="1"/>
</dbReference>
<dbReference type="SUPFAM" id="SSF51419">
    <property type="entry name" value="PLP-binding barrel"/>
    <property type="match status" value="1"/>
</dbReference>
<evidence type="ECO:0000256" key="4">
    <source>
        <dbReference type="HAMAP-Rule" id="MF_01201"/>
    </source>
</evidence>
<feature type="active site" description="Proton acceptor; specific for L-alanine" evidence="4">
    <location>
        <position position="280"/>
    </location>
</feature>
<dbReference type="Pfam" id="PF01168">
    <property type="entry name" value="Ala_racemase_N"/>
    <property type="match status" value="1"/>
</dbReference>
<dbReference type="EMBL" id="MHNN01000026">
    <property type="protein sequence ID" value="OGZ44885.1"/>
    <property type="molecule type" value="Genomic_DNA"/>
</dbReference>
<dbReference type="InterPro" id="IPR020622">
    <property type="entry name" value="Ala_racemase_pyridoxalP-BS"/>
</dbReference>
<dbReference type="FunFam" id="3.20.20.10:FF:000002">
    <property type="entry name" value="Alanine racemase"/>
    <property type="match status" value="1"/>
</dbReference>
<dbReference type="InterPro" id="IPR011079">
    <property type="entry name" value="Ala_racemase_C"/>
</dbReference>
<evidence type="ECO:0000256" key="5">
    <source>
        <dbReference type="PIRSR" id="PIRSR600821-50"/>
    </source>
</evidence>
<dbReference type="PROSITE" id="PS00395">
    <property type="entry name" value="ALANINE_RACEMASE"/>
    <property type="match status" value="1"/>
</dbReference>
<dbReference type="Gene3D" id="2.40.37.10">
    <property type="entry name" value="Lyase, Ornithine Decarboxylase, Chain A, domain 1"/>
    <property type="match status" value="1"/>
</dbReference>